<name>E3KZR8_PUCGT</name>
<organism evidence="2 3">
    <name type="scientific">Puccinia graminis f. sp. tritici (strain CRL 75-36-700-3 / race SCCL)</name>
    <name type="common">Black stem rust fungus</name>
    <dbReference type="NCBI Taxonomy" id="418459"/>
    <lineage>
        <taxon>Eukaryota</taxon>
        <taxon>Fungi</taxon>
        <taxon>Dikarya</taxon>
        <taxon>Basidiomycota</taxon>
        <taxon>Pucciniomycotina</taxon>
        <taxon>Pucciniomycetes</taxon>
        <taxon>Pucciniales</taxon>
        <taxon>Pucciniaceae</taxon>
        <taxon>Puccinia</taxon>
    </lineage>
</organism>
<dbReference type="KEGG" id="pgr:PGTG_15449"/>
<keyword evidence="3" id="KW-1185">Reference proteome</keyword>
<dbReference type="EMBL" id="DS178325">
    <property type="protein sequence ID" value="EFP89793.2"/>
    <property type="molecule type" value="Genomic_DNA"/>
</dbReference>
<gene>
    <name evidence="2" type="ORF">PGTG_15449</name>
</gene>
<dbReference type="VEuPathDB" id="FungiDB:PGTG_15449"/>
<dbReference type="GeneID" id="10545444"/>
<feature type="region of interest" description="Disordered" evidence="1">
    <location>
        <begin position="58"/>
        <end position="93"/>
    </location>
</feature>
<dbReference type="InParanoid" id="E3KZR8"/>
<proteinExistence type="predicted"/>
<dbReference type="AlphaFoldDB" id="E3KZR8"/>
<protein>
    <submittedName>
        <fullName evidence="2">Uncharacterized protein</fullName>
    </submittedName>
</protein>
<dbReference type="HOGENOM" id="CLU_2159638_0_0_1"/>
<reference evidence="3" key="2">
    <citation type="journal article" date="2011" name="Proc. Natl. Acad. Sci. U.S.A.">
        <title>Obligate biotrophy features unraveled by the genomic analysis of rust fungi.</title>
        <authorList>
            <person name="Duplessis S."/>
            <person name="Cuomo C.A."/>
            <person name="Lin Y.-C."/>
            <person name="Aerts A."/>
            <person name="Tisserant E."/>
            <person name="Veneault-Fourrey C."/>
            <person name="Joly D.L."/>
            <person name="Hacquard S."/>
            <person name="Amselem J."/>
            <person name="Cantarel B.L."/>
            <person name="Chiu R."/>
            <person name="Coutinho P.M."/>
            <person name="Feau N."/>
            <person name="Field M."/>
            <person name="Frey P."/>
            <person name="Gelhaye E."/>
            <person name="Goldberg J."/>
            <person name="Grabherr M.G."/>
            <person name="Kodira C.D."/>
            <person name="Kohler A."/>
            <person name="Kuees U."/>
            <person name="Lindquist E.A."/>
            <person name="Lucas S.M."/>
            <person name="Mago R."/>
            <person name="Mauceli E."/>
            <person name="Morin E."/>
            <person name="Murat C."/>
            <person name="Pangilinan J.L."/>
            <person name="Park R."/>
            <person name="Pearson M."/>
            <person name="Quesneville H."/>
            <person name="Rouhier N."/>
            <person name="Sakthikumar S."/>
            <person name="Salamov A.A."/>
            <person name="Schmutz J."/>
            <person name="Selles B."/>
            <person name="Shapiro H."/>
            <person name="Tanguay P."/>
            <person name="Tuskan G.A."/>
            <person name="Henrissat B."/>
            <person name="Van de Peer Y."/>
            <person name="Rouze P."/>
            <person name="Ellis J.G."/>
            <person name="Dodds P.N."/>
            <person name="Schein J.E."/>
            <person name="Zhong S."/>
            <person name="Hamelin R.C."/>
            <person name="Grigoriev I.V."/>
            <person name="Szabo L.J."/>
            <person name="Martin F."/>
        </authorList>
    </citation>
    <scope>NUCLEOTIDE SEQUENCE [LARGE SCALE GENOMIC DNA]</scope>
    <source>
        <strain evidence="3">CRL 75-36-700-3 / race SCCL</strain>
    </source>
</reference>
<evidence type="ECO:0000256" key="1">
    <source>
        <dbReference type="SAM" id="MobiDB-lite"/>
    </source>
</evidence>
<dbReference type="RefSeq" id="XP_003334212.2">
    <property type="nucleotide sequence ID" value="XM_003334164.2"/>
</dbReference>
<evidence type="ECO:0000313" key="3">
    <source>
        <dbReference type="Proteomes" id="UP000008783"/>
    </source>
</evidence>
<evidence type="ECO:0000313" key="2">
    <source>
        <dbReference type="EMBL" id="EFP89793.2"/>
    </source>
</evidence>
<sequence length="119" mass="13832">MLSKHDQTMTQFQTNSSTLHHCLIKWDKLKAHDQSFTQALIRLALQLQRFMNQMDDYFRIPQDHPPPSHLHHLQHQHHEQQEEPSTQITPSPISLNKAFAEIITTGPSAHLRIEEDPSA</sequence>
<dbReference type="Proteomes" id="UP000008783">
    <property type="component" value="Unassembled WGS sequence"/>
</dbReference>
<accession>E3KZR8</accession>
<reference key="1">
    <citation type="submission" date="2007-01" db="EMBL/GenBank/DDBJ databases">
        <title>The Genome Sequence of Puccinia graminis f. sp. tritici Strain CRL 75-36-700-3.</title>
        <authorList>
            <consortium name="The Broad Institute Genome Sequencing Platform"/>
            <person name="Birren B."/>
            <person name="Lander E."/>
            <person name="Galagan J."/>
            <person name="Nusbaum C."/>
            <person name="Devon K."/>
            <person name="Cuomo C."/>
            <person name="Jaffe D."/>
            <person name="Butler J."/>
            <person name="Alvarez P."/>
            <person name="Gnerre S."/>
            <person name="Grabherr M."/>
            <person name="Mauceli E."/>
            <person name="Brockman W."/>
            <person name="Young S."/>
            <person name="LaButti K."/>
            <person name="Sykes S."/>
            <person name="DeCaprio D."/>
            <person name="Crawford M."/>
            <person name="Koehrsen M."/>
            <person name="Engels R."/>
            <person name="Montgomery P."/>
            <person name="Pearson M."/>
            <person name="Howarth C."/>
            <person name="Larson L."/>
            <person name="White J."/>
            <person name="Zeng Q."/>
            <person name="Kodira C."/>
            <person name="Yandava C."/>
            <person name="Alvarado L."/>
            <person name="O'Leary S."/>
            <person name="Szabo L."/>
            <person name="Dean R."/>
            <person name="Schein J."/>
        </authorList>
    </citation>
    <scope>NUCLEOTIDE SEQUENCE</scope>
    <source>
        <strain>CRL 75-36-700-3</strain>
    </source>
</reference>